<proteinExistence type="predicted"/>
<name>X1A5Z0_9ZZZZ</name>
<sequence length="74" mass="8566">MVGSENGMKKNMDNQQYLITCEGLKELFPVYAEEIAQLKKDLYLCGCASCVWNGLKLRHPELKLPEPRKDYILF</sequence>
<gene>
    <name evidence="1" type="ORF">S01H4_20891</name>
</gene>
<dbReference type="EMBL" id="BART01009426">
    <property type="protein sequence ID" value="GAG68213.1"/>
    <property type="molecule type" value="Genomic_DNA"/>
</dbReference>
<accession>X1A5Z0</accession>
<protein>
    <submittedName>
        <fullName evidence="1">Uncharacterized protein</fullName>
    </submittedName>
</protein>
<dbReference type="AlphaFoldDB" id="X1A5Z0"/>
<reference evidence="1" key="1">
    <citation type="journal article" date="2014" name="Front. Microbiol.">
        <title>High frequency of phylogenetically diverse reductive dehalogenase-homologous genes in deep subseafloor sedimentary metagenomes.</title>
        <authorList>
            <person name="Kawai M."/>
            <person name="Futagami T."/>
            <person name="Toyoda A."/>
            <person name="Takaki Y."/>
            <person name="Nishi S."/>
            <person name="Hori S."/>
            <person name="Arai W."/>
            <person name="Tsubouchi T."/>
            <person name="Morono Y."/>
            <person name="Uchiyama I."/>
            <person name="Ito T."/>
            <person name="Fujiyama A."/>
            <person name="Inagaki F."/>
            <person name="Takami H."/>
        </authorList>
    </citation>
    <scope>NUCLEOTIDE SEQUENCE</scope>
    <source>
        <strain evidence="1">Expedition CK06-06</strain>
    </source>
</reference>
<comment type="caution">
    <text evidence="1">The sequence shown here is derived from an EMBL/GenBank/DDBJ whole genome shotgun (WGS) entry which is preliminary data.</text>
</comment>
<organism evidence="1">
    <name type="scientific">marine sediment metagenome</name>
    <dbReference type="NCBI Taxonomy" id="412755"/>
    <lineage>
        <taxon>unclassified sequences</taxon>
        <taxon>metagenomes</taxon>
        <taxon>ecological metagenomes</taxon>
    </lineage>
</organism>
<evidence type="ECO:0000313" key="1">
    <source>
        <dbReference type="EMBL" id="GAG68213.1"/>
    </source>
</evidence>